<dbReference type="InterPro" id="IPR016181">
    <property type="entry name" value="Acyl_CoA_acyltransferase"/>
</dbReference>
<name>A0A485LYC9_9ZZZZ</name>
<dbReference type="SUPFAM" id="SSF55729">
    <property type="entry name" value="Acyl-CoA N-acyltransferases (Nat)"/>
    <property type="match status" value="1"/>
</dbReference>
<dbReference type="InterPro" id="IPR000182">
    <property type="entry name" value="GNAT_dom"/>
</dbReference>
<sequence length="372" mass="42608">MDATGYPKLDAGKCVRRIRRYRQGDLHAFERFWNAQAGEAFAAERARAFQRLLSGNPFSSTRDDYVVLELDGRVAAYEGLMPFRFSISGRDVDGFIYHDTMVAPEMRGKGVGRAFVQAILRDRPEFSIAVWMNAPNSHVFEKCGWLPVDGLPTYVRGYSLQNMVKTRYRLVNAAVEHTARKVFALLYRLEKKVFDFSGRGYHIERVDYFDDRVDTLFQSLKHEFAFIAHRSGSILNWKFADSPVSRFVRLICLKGDRLQGYLVFKPGLEQDGRKIATIFDFLCSPRDPGLFRALMRRAVLEIEKTGPDTVEVLCTDRRFARVLKTMGFVRARENPGALKYIHADAAGRPAGIGMGENWFYTFGDGDKVFWAW</sequence>
<organism evidence="2">
    <name type="scientific">anaerobic digester metagenome</name>
    <dbReference type="NCBI Taxonomy" id="1263854"/>
    <lineage>
        <taxon>unclassified sequences</taxon>
        <taxon>metagenomes</taxon>
        <taxon>ecological metagenomes</taxon>
    </lineage>
</organism>
<accession>A0A485LYC9</accession>
<dbReference type="Pfam" id="PF13527">
    <property type="entry name" value="Acetyltransf_9"/>
    <property type="match status" value="1"/>
</dbReference>
<feature type="domain" description="N-acetyltransferase" evidence="1">
    <location>
        <begin position="16"/>
        <end position="168"/>
    </location>
</feature>
<dbReference type="CDD" id="cd04301">
    <property type="entry name" value="NAT_SF"/>
    <property type="match status" value="1"/>
</dbReference>
<proteinExistence type="predicted"/>
<dbReference type="EMBL" id="CAADRM010000087">
    <property type="protein sequence ID" value="VFU14094.1"/>
    <property type="molecule type" value="Genomic_DNA"/>
</dbReference>
<gene>
    <name evidence="2" type="ORF">SCFA_250009</name>
</gene>
<dbReference type="AlphaFoldDB" id="A0A485LYC9"/>
<dbReference type="PROSITE" id="PS51186">
    <property type="entry name" value="GNAT"/>
    <property type="match status" value="1"/>
</dbReference>
<evidence type="ECO:0000259" key="1">
    <source>
        <dbReference type="PROSITE" id="PS51186"/>
    </source>
</evidence>
<dbReference type="Gene3D" id="3.40.630.30">
    <property type="match status" value="1"/>
</dbReference>
<reference evidence="2" key="1">
    <citation type="submission" date="2019-03" db="EMBL/GenBank/DDBJ databases">
        <authorList>
            <person name="Hao L."/>
        </authorList>
    </citation>
    <scope>NUCLEOTIDE SEQUENCE</scope>
</reference>
<protein>
    <recommendedName>
        <fullName evidence="1">N-acetyltransferase domain-containing protein</fullName>
    </recommendedName>
</protein>
<dbReference type="GO" id="GO:0016747">
    <property type="term" value="F:acyltransferase activity, transferring groups other than amino-acyl groups"/>
    <property type="evidence" value="ECO:0007669"/>
    <property type="project" value="InterPro"/>
</dbReference>
<evidence type="ECO:0000313" key="2">
    <source>
        <dbReference type="EMBL" id="VFU14094.1"/>
    </source>
</evidence>